<dbReference type="AlphaFoldDB" id="A0A4D7BKT7"/>
<dbReference type="KEGG" id="pstg:E8M01_34135"/>
<protein>
    <submittedName>
        <fullName evidence="7">Pyridoxamine 5'-phosphate oxidase</fullName>
    </submittedName>
</protein>
<dbReference type="InterPro" id="IPR000659">
    <property type="entry name" value="Pyridox_Oxase"/>
</dbReference>
<dbReference type="GO" id="GO:0008615">
    <property type="term" value="P:pyridoxine biosynthetic process"/>
    <property type="evidence" value="ECO:0007669"/>
    <property type="project" value="InterPro"/>
</dbReference>
<dbReference type="GO" id="GO:0010181">
    <property type="term" value="F:FMN binding"/>
    <property type="evidence" value="ECO:0007669"/>
    <property type="project" value="InterPro"/>
</dbReference>
<dbReference type="OrthoDB" id="5120525at2"/>
<dbReference type="InterPro" id="IPR012349">
    <property type="entry name" value="Split_barrel_FMN-bd"/>
</dbReference>
<dbReference type="PANTHER" id="PTHR10851">
    <property type="entry name" value="PYRIDOXINE-5-PHOSPHATE OXIDASE"/>
    <property type="match status" value="1"/>
</dbReference>
<organism evidence="7 8">
    <name type="scientific">Phreatobacter stygius</name>
    <dbReference type="NCBI Taxonomy" id="1940610"/>
    <lineage>
        <taxon>Bacteria</taxon>
        <taxon>Pseudomonadati</taxon>
        <taxon>Pseudomonadota</taxon>
        <taxon>Alphaproteobacteria</taxon>
        <taxon>Hyphomicrobiales</taxon>
        <taxon>Phreatobacteraceae</taxon>
        <taxon>Phreatobacter</taxon>
    </lineage>
</organism>
<gene>
    <name evidence="7" type="ORF">E8M01_34135</name>
</gene>
<proteinExistence type="predicted"/>
<feature type="domain" description="Pyridoxamine 5'-phosphate oxidase Alr4036 family FMN-binding" evidence="6">
    <location>
        <begin position="75"/>
        <end position="154"/>
    </location>
</feature>
<feature type="compositionally biased region" description="Low complexity" evidence="5">
    <location>
        <begin position="25"/>
        <end position="35"/>
    </location>
</feature>
<dbReference type="Proteomes" id="UP000298781">
    <property type="component" value="Chromosome"/>
</dbReference>
<dbReference type="InterPro" id="IPR024624">
    <property type="entry name" value="Pyridox_Oxase_Alr4036_FMN-bd"/>
</dbReference>
<evidence type="ECO:0000313" key="7">
    <source>
        <dbReference type="EMBL" id="QCI69566.1"/>
    </source>
</evidence>
<dbReference type="PANTHER" id="PTHR10851:SF3">
    <property type="entry name" value="PYRIDOXINE_PYRIDOXAMINE 5'-PHOSPHATE OXIDASE 2"/>
    <property type="match status" value="1"/>
</dbReference>
<evidence type="ECO:0000256" key="2">
    <source>
        <dbReference type="ARBA" id="ARBA00022630"/>
    </source>
</evidence>
<dbReference type="Gene3D" id="2.30.110.10">
    <property type="entry name" value="Electron Transport, Fmn-binding Protein, Chain A"/>
    <property type="match status" value="1"/>
</dbReference>
<keyword evidence="3" id="KW-0288">FMN</keyword>
<evidence type="ECO:0000256" key="5">
    <source>
        <dbReference type="SAM" id="MobiDB-lite"/>
    </source>
</evidence>
<name>A0A4D7BKT7_9HYPH</name>
<evidence type="ECO:0000256" key="4">
    <source>
        <dbReference type="ARBA" id="ARBA00023002"/>
    </source>
</evidence>
<reference evidence="7 8" key="1">
    <citation type="submission" date="2019-04" db="EMBL/GenBank/DDBJ databases">
        <title>Phreatobacter aquaticus sp. nov.</title>
        <authorList>
            <person name="Choi A."/>
        </authorList>
    </citation>
    <scope>NUCLEOTIDE SEQUENCE [LARGE SCALE GENOMIC DNA]</scope>
    <source>
        <strain evidence="7 8">KCTC 52518</strain>
    </source>
</reference>
<dbReference type="EMBL" id="CP039690">
    <property type="protein sequence ID" value="QCI69566.1"/>
    <property type="molecule type" value="Genomic_DNA"/>
</dbReference>
<dbReference type="SUPFAM" id="SSF50475">
    <property type="entry name" value="FMN-binding split barrel"/>
    <property type="match status" value="1"/>
</dbReference>
<keyword evidence="2" id="KW-0285">Flavoprotein</keyword>
<feature type="region of interest" description="Disordered" evidence="5">
    <location>
        <begin position="24"/>
        <end position="44"/>
    </location>
</feature>
<keyword evidence="4" id="KW-0560">Oxidoreductase</keyword>
<comment type="cofactor">
    <cofactor evidence="1">
        <name>FMN</name>
        <dbReference type="ChEBI" id="CHEBI:58210"/>
    </cofactor>
</comment>
<accession>A0A4D7BKT7</accession>
<sequence length="246" mass="26018">MGRLVHHHDPRLVRPARLRLRARARAPAVPHAAPAGRGGAGDARPPAEAVTISACRDDLAASCAEAWRLIAAGVEAVRAPFHTPTIATVDAEGRPRLRTVVLRGCAPQARRIRFHTDIRSAKSGELARDPRIAVHFYDPGLKVQVQLAGTAEIAGADGAGQEAWDSARLGSRACYAVEPGPGSPIAAGGAYGMPKDAAGILAGVVHFAAITVTADRLEWLLLDDAGHRRAVFDWTGTGWDGRWLVP</sequence>
<dbReference type="GO" id="GO:0004733">
    <property type="term" value="F:pyridoxamine phosphate oxidase activity"/>
    <property type="evidence" value="ECO:0007669"/>
    <property type="project" value="InterPro"/>
</dbReference>
<evidence type="ECO:0000256" key="3">
    <source>
        <dbReference type="ARBA" id="ARBA00022643"/>
    </source>
</evidence>
<keyword evidence="8" id="KW-1185">Reference proteome</keyword>
<dbReference type="Pfam" id="PF12766">
    <property type="entry name" value="Pyridox_oxase_2"/>
    <property type="match status" value="1"/>
</dbReference>
<evidence type="ECO:0000313" key="8">
    <source>
        <dbReference type="Proteomes" id="UP000298781"/>
    </source>
</evidence>
<evidence type="ECO:0000256" key="1">
    <source>
        <dbReference type="ARBA" id="ARBA00001917"/>
    </source>
</evidence>
<evidence type="ECO:0000259" key="6">
    <source>
        <dbReference type="Pfam" id="PF12766"/>
    </source>
</evidence>